<protein>
    <submittedName>
        <fullName evidence="1">Uncharacterized protein</fullName>
    </submittedName>
</protein>
<accession>A0A0K3A5T7</accession>
<gene>
    <name evidence="1" type="ORF">XTPLMG730_3790</name>
</gene>
<organism evidence="1 2">
    <name type="scientific">Xanthomonas graminis pv. phlei</name>
    <dbReference type="NCBI Taxonomy" id="487906"/>
    <lineage>
        <taxon>Bacteria</taxon>
        <taxon>Pseudomonadati</taxon>
        <taxon>Pseudomonadota</taxon>
        <taxon>Gammaproteobacteria</taxon>
        <taxon>Lysobacterales</taxon>
        <taxon>Lysobacteraceae</taxon>
        <taxon>Xanthomonas</taxon>
        <taxon>Xanthomonas translucens group</taxon>
        <taxon>Xanthomonas graminis</taxon>
    </lineage>
</organism>
<reference evidence="1 2" key="1">
    <citation type="submission" date="2015-07" db="EMBL/GenBank/DDBJ databases">
        <authorList>
            <person name="Noorani M."/>
        </authorList>
    </citation>
    <scope>NUCLEOTIDE SEQUENCE [LARGE SCALE GENOMIC DNA]</scope>
    <source>
        <strain evidence="1">LMG730</strain>
    </source>
</reference>
<proteinExistence type="predicted"/>
<dbReference type="AlphaFoldDB" id="A0A0K3A5T7"/>
<evidence type="ECO:0000313" key="1">
    <source>
        <dbReference type="EMBL" id="CTP93203.1"/>
    </source>
</evidence>
<name>A0A0K3A5T7_9XANT</name>
<dbReference type="Proteomes" id="UP000045978">
    <property type="component" value="Unassembled WGS sequence"/>
</dbReference>
<evidence type="ECO:0000313" key="2">
    <source>
        <dbReference type="Proteomes" id="UP000045978"/>
    </source>
</evidence>
<sequence>MATTTLGRMIQVLSTATLTPSGRLRVPIGQDRVRLPLLALVIGVISACGGPSHPASTPIAKEKSEMRTVVPLVRDLAPHDARPIEVEFDLPAQADDAEPPIFIGVRLTGRDSTTVAEAGDRLERADVGAVVQLERVESSGSAKVGLERSQRVGRDQEVPVALAADGVAPGLFAFDADPMALQEAGLSSAETVSKEFAFAYSPSLPAGRYRLSLRIDRNREALIDANAQLLIAYTWKAK</sequence>
<dbReference type="EMBL" id="CXOJ01000136">
    <property type="protein sequence ID" value="CTP93203.1"/>
    <property type="molecule type" value="Genomic_DNA"/>
</dbReference>